<name>A0A161IGE0_9SPHN</name>
<dbReference type="AlphaFoldDB" id="A0A161IGE0"/>
<protein>
    <submittedName>
        <fullName evidence="1">Uncharacterized protein</fullName>
    </submittedName>
</protein>
<reference evidence="1 2" key="1">
    <citation type="journal article" date="2015" name="Int. J. Syst. Evol. Microbiol.">
        <title>Erythrobacter atlanticus sp. nov., a bacterium from ocean sediment able to degrade polycyclic aromatic hydrocarbons.</title>
        <authorList>
            <person name="Zhuang L."/>
            <person name="Liu Y."/>
            <person name="Wang L."/>
            <person name="Wang W."/>
            <person name="Shao Z."/>
        </authorList>
    </citation>
    <scope>NUCLEOTIDE SEQUENCE [LARGE SCALE GENOMIC DNA]</scope>
    <source>
        <strain evidence="2">s21-N3</strain>
    </source>
</reference>
<keyword evidence="2" id="KW-1185">Reference proteome</keyword>
<evidence type="ECO:0000313" key="2">
    <source>
        <dbReference type="Proteomes" id="UP000059113"/>
    </source>
</evidence>
<proteinExistence type="predicted"/>
<gene>
    <name evidence="1" type="ORF">CP97_14768</name>
</gene>
<dbReference type="Proteomes" id="UP000059113">
    <property type="component" value="Chromosome"/>
</dbReference>
<accession>A0A161IGE0</accession>
<dbReference type="EMBL" id="CP011310">
    <property type="protein sequence ID" value="ANC50454.1"/>
    <property type="molecule type" value="Genomic_DNA"/>
</dbReference>
<dbReference type="KEGG" id="ery:CP97_14768"/>
<reference evidence="2" key="2">
    <citation type="submission" date="2015-04" db="EMBL/GenBank/DDBJ databases">
        <title>The complete genome sequence of Erythrobacter sp. s21-N3.</title>
        <authorList>
            <person name="Zhuang L."/>
            <person name="Liu Y."/>
            <person name="Shao Z."/>
        </authorList>
    </citation>
    <scope>NUCLEOTIDE SEQUENCE [LARGE SCALE GENOMIC DNA]</scope>
    <source>
        <strain evidence="2">s21-N3</strain>
    </source>
</reference>
<sequence>MRFWANFILQYRAAMEHFRIVVRWFILRKNRRSQDQSDRGKSSLHPAILHEFCIT</sequence>
<evidence type="ECO:0000313" key="1">
    <source>
        <dbReference type="EMBL" id="ANC50454.1"/>
    </source>
</evidence>
<organism evidence="1 2">
    <name type="scientific">Aurantiacibacter atlanticus</name>
    <dbReference type="NCBI Taxonomy" id="1648404"/>
    <lineage>
        <taxon>Bacteria</taxon>
        <taxon>Pseudomonadati</taxon>
        <taxon>Pseudomonadota</taxon>
        <taxon>Alphaproteobacteria</taxon>
        <taxon>Sphingomonadales</taxon>
        <taxon>Erythrobacteraceae</taxon>
        <taxon>Aurantiacibacter</taxon>
    </lineage>
</organism>